<evidence type="ECO:0000259" key="4">
    <source>
        <dbReference type="PROSITE" id="PS51118"/>
    </source>
</evidence>
<dbReference type="InterPro" id="IPR036388">
    <property type="entry name" value="WH-like_DNA-bd_sf"/>
</dbReference>
<gene>
    <name evidence="5" type="ORF">EFK50_05555</name>
</gene>
<proteinExistence type="predicted"/>
<dbReference type="SUPFAM" id="SSF46785">
    <property type="entry name" value="Winged helix' DNA-binding domain"/>
    <property type="match status" value="1"/>
</dbReference>
<sequence length="242" mass="26167">MDVTLVDVALKNQPIDKESKPSYPGRVPSKSYDQPCTIATALDRVGDRWTLLVLRELSFGEQRFTDLRGALPGIASNLLTDRLRDLEAAGLVEQHELPAPAARTVYRLTRDGTRIRPVLRALAQFGMPYLREPAEGTIPPRMAVFGGAAALFDPVGAAGKDLRVRFLLDGEEHWVEVRAGKLVRADTTAAPDLTFSGTAAGLFAINRGGELDATLDVEGSRAARAVFRDCFPPSTAQVSVPS</sequence>
<keyword evidence="1" id="KW-0805">Transcription regulation</keyword>
<dbReference type="AlphaFoldDB" id="A0A3N0CPZ6"/>
<dbReference type="Gene3D" id="1.10.10.10">
    <property type="entry name" value="Winged helix-like DNA-binding domain superfamily/Winged helix DNA-binding domain"/>
    <property type="match status" value="1"/>
</dbReference>
<dbReference type="Proteomes" id="UP000267128">
    <property type="component" value="Unassembled WGS sequence"/>
</dbReference>
<evidence type="ECO:0000313" key="6">
    <source>
        <dbReference type="Proteomes" id="UP000267128"/>
    </source>
</evidence>
<keyword evidence="2" id="KW-0238">DNA-binding</keyword>
<dbReference type="PROSITE" id="PS51118">
    <property type="entry name" value="HTH_HXLR"/>
    <property type="match status" value="1"/>
</dbReference>
<evidence type="ECO:0000256" key="1">
    <source>
        <dbReference type="ARBA" id="ARBA00023015"/>
    </source>
</evidence>
<name>A0A3N0CPZ6_9ACTN</name>
<dbReference type="Pfam" id="PF01638">
    <property type="entry name" value="HxlR"/>
    <property type="match status" value="1"/>
</dbReference>
<keyword evidence="6" id="KW-1185">Reference proteome</keyword>
<keyword evidence="3" id="KW-0804">Transcription</keyword>
<accession>A0A3N0CPZ6</accession>
<dbReference type="CDD" id="cd00090">
    <property type="entry name" value="HTH_ARSR"/>
    <property type="match status" value="1"/>
</dbReference>
<dbReference type="InterPro" id="IPR036390">
    <property type="entry name" value="WH_DNA-bd_sf"/>
</dbReference>
<dbReference type="OrthoDB" id="9792527at2"/>
<evidence type="ECO:0000256" key="2">
    <source>
        <dbReference type="ARBA" id="ARBA00023125"/>
    </source>
</evidence>
<dbReference type="GO" id="GO:0003677">
    <property type="term" value="F:DNA binding"/>
    <property type="evidence" value="ECO:0007669"/>
    <property type="project" value="UniProtKB-KW"/>
</dbReference>
<comment type="caution">
    <text evidence="5">The sequence shown here is derived from an EMBL/GenBank/DDBJ whole genome shotgun (WGS) entry which is preliminary data.</text>
</comment>
<evidence type="ECO:0000256" key="3">
    <source>
        <dbReference type="ARBA" id="ARBA00023163"/>
    </source>
</evidence>
<dbReference type="InterPro" id="IPR011991">
    <property type="entry name" value="ArsR-like_HTH"/>
</dbReference>
<dbReference type="InterPro" id="IPR002577">
    <property type="entry name" value="HTH_HxlR"/>
</dbReference>
<reference evidence="5 6" key="1">
    <citation type="submission" date="2018-11" db="EMBL/GenBank/DDBJ databases">
        <authorList>
            <person name="Li F."/>
        </authorList>
    </citation>
    <scope>NUCLEOTIDE SEQUENCE [LARGE SCALE GENOMIC DNA]</scope>
    <source>
        <strain evidence="5 6">Gsoil 097</strain>
    </source>
</reference>
<organism evidence="5 6">
    <name type="scientific">Nocardioides marmoriginsengisoli</name>
    <dbReference type="NCBI Taxonomy" id="661483"/>
    <lineage>
        <taxon>Bacteria</taxon>
        <taxon>Bacillati</taxon>
        <taxon>Actinomycetota</taxon>
        <taxon>Actinomycetes</taxon>
        <taxon>Propionibacteriales</taxon>
        <taxon>Nocardioidaceae</taxon>
        <taxon>Nocardioides</taxon>
    </lineage>
</organism>
<dbReference type="EMBL" id="RJSE01000003">
    <property type="protein sequence ID" value="RNL65535.1"/>
    <property type="molecule type" value="Genomic_DNA"/>
</dbReference>
<dbReference type="PANTHER" id="PTHR33204:SF18">
    <property type="entry name" value="TRANSCRIPTIONAL REGULATORY PROTEIN"/>
    <property type="match status" value="1"/>
</dbReference>
<evidence type="ECO:0000313" key="5">
    <source>
        <dbReference type="EMBL" id="RNL65535.1"/>
    </source>
</evidence>
<feature type="domain" description="HTH hxlR-type" evidence="4">
    <location>
        <begin position="36"/>
        <end position="134"/>
    </location>
</feature>
<protein>
    <submittedName>
        <fullName evidence="5">Transcriptional regulator</fullName>
    </submittedName>
</protein>
<dbReference type="PANTHER" id="PTHR33204">
    <property type="entry name" value="TRANSCRIPTIONAL REGULATOR, MARR FAMILY"/>
    <property type="match status" value="1"/>
</dbReference>